<reference evidence="1 2" key="1">
    <citation type="submission" date="2020-02" db="EMBL/GenBank/DDBJ databases">
        <title>Genome sequence of Roseobacter ponti.</title>
        <authorList>
            <person name="Hollensteiner J."/>
            <person name="Schneider D."/>
            <person name="Poehlein A."/>
            <person name="Daniel R."/>
        </authorList>
    </citation>
    <scope>NUCLEOTIDE SEQUENCE [LARGE SCALE GENOMIC DNA]</scope>
    <source>
        <strain evidence="1 2">DSM 106830</strain>
    </source>
</reference>
<evidence type="ECO:0000313" key="2">
    <source>
        <dbReference type="Proteomes" id="UP000503308"/>
    </source>
</evidence>
<keyword evidence="2" id="KW-1185">Reference proteome</keyword>
<organism evidence="1 2">
    <name type="scientific">Roseobacter ponti</name>
    <dbReference type="NCBI Taxonomy" id="1891787"/>
    <lineage>
        <taxon>Bacteria</taxon>
        <taxon>Pseudomonadati</taxon>
        <taxon>Pseudomonadota</taxon>
        <taxon>Alphaproteobacteria</taxon>
        <taxon>Rhodobacterales</taxon>
        <taxon>Roseobacteraceae</taxon>
        <taxon>Roseobacter</taxon>
    </lineage>
</organism>
<gene>
    <name evidence="1" type="ORF">G3256_18435</name>
</gene>
<proteinExistence type="predicted"/>
<dbReference type="AlphaFoldDB" id="A0A858SWE0"/>
<name>A0A858SWE0_9RHOB</name>
<sequence length="302" mass="33394">MRHSPVPVTFQTLQTLSDLRSVAATGFGDLATCFRPEHKPVLRRVIFDQHCRMSEADGGKLAEDLMRFATRPDVDPASFMTSTALLLADRIQGGAVAGEFAPHWGLYRDIYRRAPSPVRAAITHGFRRAFGGAIGDEGSVAARDLVTFDGDDLRRLLCRIARSMTAGMRDSVCTLADEETRAVHRHALDNCLSGSCILSEYGGWFPGEVVEKASLDAENPGYAGCTALVLLDAFETRDAKDKMAFRWERQADGYLRMPPEFRAAIIAGFRNLHEMAIEWQPYDSWTPGDLLEKAVVVPFAKP</sequence>
<dbReference type="RefSeq" id="WP_169642232.1">
    <property type="nucleotide sequence ID" value="NZ_CP048788.1"/>
</dbReference>
<protein>
    <submittedName>
        <fullName evidence="1">Uncharacterized protein</fullName>
    </submittedName>
</protein>
<dbReference type="EMBL" id="CP048788">
    <property type="protein sequence ID" value="QJF53015.1"/>
    <property type="molecule type" value="Genomic_DNA"/>
</dbReference>
<dbReference type="Proteomes" id="UP000503308">
    <property type="component" value="Chromosome"/>
</dbReference>
<dbReference type="KEGG" id="rpon:G3256_18435"/>
<evidence type="ECO:0000313" key="1">
    <source>
        <dbReference type="EMBL" id="QJF53015.1"/>
    </source>
</evidence>
<accession>A0A858SWE0</accession>